<protein>
    <submittedName>
        <fullName evidence="1">Cell wall protein-like</fullName>
    </submittedName>
</protein>
<name>Q69LU7_ORYSJ</name>
<evidence type="ECO:0000313" key="1">
    <source>
        <dbReference type="EMBL" id="BAD34028.1"/>
    </source>
</evidence>
<reference evidence="1" key="2">
    <citation type="submission" date="2002-10" db="EMBL/GenBank/DDBJ databases">
        <title>Oryza sativa nipponbare(GA3) genomic DNA, chromosome 6, BAC clone:OSJNBb0014G01.</title>
        <authorList>
            <person name="Sasaki T."/>
            <person name="Matsumoto T."/>
            <person name="Katayose Y."/>
        </authorList>
    </citation>
    <scope>NUCLEOTIDE SEQUENCE</scope>
</reference>
<reference evidence="3" key="3">
    <citation type="journal article" date="2005" name="Nature">
        <title>The map-based sequence of the rice genome.</title>
        <authorList>
            <consortium name="International rice genome sequencing project (IRGSP)"/>
            <person name="Matsumoto T."/>
            <person name="Wu J."/>
            <person name="Kanamori H."/>
            <person name="Katayose Y."/>
            <person name="Fujisawa M."/>
            <person name="Namiki N."/>
            <person name="Mizuno H."/>
            <person name="Yamamoto K."/>
            <person name="Antonio B.A."/>
            <person name="Baba T."/>
            <person name="Sakata K."/>
            <person name="Nagamura Y."/>
            <person name="Aoki H."/>
            <person name="Arikawa K."/>
            <person name="Arita K."/>
            <person name="Bito T."/>
            <person name="Chiden Y."/>
            <person name="Fujitsuka N."/>
            <person name="Fukunaka R."/>
            <person name="Hamada M."/>
            <person name="Harada C."/>
            <person name="Hayashi A."/>
            <person name="Hijishita S."/>
            <person name="Honda M."/>
            <person name="Hosokawa S."/>
            <person name="Ichikawa Y."/>
            <person name="Idonuma A."/>
            <person name="Iijima M."/>
            <person name="Ikeda M."/>
            <person name="Ikeno M."/>
            <person name="Ito K."/>
            <person name="Ito S."/>
            <person name="Ito T."/>
            <person name="Ito Y."/>
            <person name="Ito Y."/>
            <person name="Iwabuchi A."/>
            <person name="Kamiya K."/>
            <person name="Karasawa W."/>
            <person name="Kurita K."/>
            <person name="Katagiri S."/>
            <person name="Kikuta A."/>
            <person name="Kobayashi H."/>
            <person name="Kobayashi N."/>
            <person name="Machita K."/>
            <person name="Maehara T."/>
            <person name="Masukawa M."/>
            <person name="Mizubayashi T."/>
            <person name="Mukai Y."/>
            <person name="Nagasaki H."/>
            <person name="Nagata Y."/>
            <person name="Naito S."/>
            <person name="Nakashima M."/>
            <person name="Nakama Y."/>
            <person name="Nakamichi Y."/>
            <person name="Nakamura M."/>
            <person name="Meguro A."/>
            <person name="Negishi M."/>
            <person name="Ohta I."/>
            <person name="Ohta T."/>
            <person name="Okamoto M."/>
            <person name="Ono N."/>
            <person name="Saji S."/>
            <person name="Sakaguchi M."/>
            <person name="Sakai K."/>
            <person name="Shibata M."/>
            <person name="Shimokawa T."/>
            <person name="Song J."/>
            <person name="Takazaki Y."/>
            <person name="Terasawa K."/>
            <person name="Tsugane M."/>
            <person name="Tsuji K."/>
            <person name="Ueda S."/>
            <person name="Waki K."/>
            <person name="Yamagata H."/>
            <person name="Yamamoto M."/>
            <person name="Yamamoto S."/>
            <person name="Yamane H."/>
            <person name="Yoshiki S."/>
            <person name="Yoshihara R."/>
            <person name="Yukawa K."/>
            <person name="Zhong H."/>
            <person name="Yano M."/>
            <person name="Yuan Q."/>
            <person name="Ouyang S."/>
            <person name="Liu J."/>
            <person name="Jones K.M."/>
            <person name="Gansberger K."/>
            <person name="Moffat K."/>
            <person name="Hill J."/>
            <person name="Bera J."/>
            <person name="Fadrosh D."/>
            <person name="Jin S."/>
            <person name="Johri S."/>
            <person name="Kim M."/>
            <person name="Overton L."/>
            <person name="Reardon M."/>
            <person name="Tsitrin T."/>
            <person name="Vuong H."/>
            <person name="Weaver B."/>
            <person name="Ciecko A."/>
            <person name="Tallon L."/>
            <person name="Jackson J."/>
            <person name="Pai G."/>
            <person name="Aken S.V."/>
            <person name="Utterback T."/>
            <person name="Reidmuller S."/>
            <person name="Feldblyum T."/>
            <person name="Hsiao J."/>
            <person name="Zismann V."/>
            <person name="Iobst S."/>
            <person name="de Vazeille A.R."/>
            <person name="Buell C.R."/>
            <person name="Ying K."/>
            <person name="Li Y."/>
            <person name="Lu T."/>
            <person name="Huang Y."/>
            <person name="Zhao Q."/>
            <person name="Feng Q."/>
            <person name="Zhang L."/>
            <person name="Zhu J."/>
            <person name="Weng Q."/>
            <person name="Mu J."/>
            <person name="Lu Y."/>
            <person name="Fan D."/>
            <person name="Liu Y."/>
            <person name="Guan J."/>
            <person name="Zhang Y."/>
            <person name="Yu S."/>
            <person name="Liu X."/>
            <person name="Zhang Y."/>
            <person name="Hong G."/>
            <person name="Han B."/>
            <person name="Choisne N."/>
            <person name="Demange N."/>
            <person name="Orjeda G."/>
            <person name="Samain S."/>
            <person name="Cattolico L."/>
            <person name="Pelletier E."/>
            <person name="Couloux A."/>
            <person name="Segurens B."/>
            <person name="Wincker P."/>
            <person name="D'Hont A."/>
            <person name="Scarpelli C."/>
            <person name="Weissenbach J."/>
            <person name="Salanoubat M."/>
            <person name="Quetier F."/>
            <person name="Yu Y."/>
            <person name="Kim H.R."/>
            <person name="Rambo T."/>
            <person name="Currie J."/>
            <person name="Collura K."/>
            <person name="Luo M."/>
            <person name="Yang T."/>
            <person name="Ammiraju J.S.S."/>
            <person name="Engler F."/>
            <person name="Soderlund C."/>
            <person name="Wing R.A."/>
            <person name="Palmer L.E."/>
            <person name="de la Bastide M."/>
            <person name="Spiegel L."/>
            <person name="Nascimento L."/>
            <person name="Zutavern T."/>
            <person name="O'Shaughnessy A."/>
            <person name="Dike S."/>
            <person name="Dedhia N."/>
            <person name="Preston R."/>
            <person name="Balija V."/>
            <person name="McCombie W.R."/>
            <person name="Chow T."/>
            <person name="Chen H."/>
            <person name="Chung M."/>
            <person name="Chen C."/>
            <person name="Shaw J."/>
            <person name="Wu H."/>
            <person name="Hsiao K."/>
            <person name="Chao Y."/>
            <person name="Chu M."/>
            <person name="Cheng C."/>
            <person name="Hour A."/>
            <person name="Lee P."/>
            <person name="Lin S."/>
            <person name="Lin Y."/>
            <person name="Liou J."/>
            <person name="Liu S."/>
            <person name="Hsing Y."/>
            <person name="Raghuvanshi S."/>
            <person name="Mohanty A."/>
            <person name="Bharti A.K."/>
            <person name="Gaur A."/>
            <person name="Gupta V."/>
            <person name="Kumar D."/>
            <person name="Ravi V."/>
            <person name="Vij S."/>
            <person name="Kapur A."/>
            <person name="Khurana P."/>
            <person name="Khurana P."/>
            <person name="Khurana J.P."/>
            <person name="Tyagi A.K."/>
            <person name="Gaikwad K."/>
            <person name="Singh A."/>
            <person name="Dalal V."/>
            <person name="Srivastava S."/>
            <person name="Dixit A."/>
            <person name="Pal A.K."/>
            <person name="Ghazi I.A."/>
            <person name="Yadav M."/>
            <person name="Pandit A."/>
            <person name="Bhargava A."/>
            <person name="Sureshbabu K."/>
            <person name="Batra K."/>
            <person name="Sharma T.R."/>
            <person name="Mohapatra T."/>
            <person name="Singh N.K."/>
            <person name="Messing J."/>
            <person name="Nelson A.B."/>
            <person name="Fuks G."/>
            <person name="Kavchok S."/>
            <person name="Keizer G."/>
            <person name="Linton E."/>
            <person name="Llaca V."/>
            <person name="Song R."/>
            <person name="Tanyolac B."/>
            <person name="Young S."/>
            <person name="Ho-Il K."/>
            <person name="Hahn J.H."/>
            <person name="Sangsakoo G."/>
            <person name="Vanavichit A."/>
            <person name="de Mattos Luiz.A.T."/>
            <person name="Zimmer P.D."/>
            <person name="Malone G."/>
            <person name="Dellagostin O."/>
            <person name="de Oliveira A.C."/>
            <person name="Bevan M."/>
            <person name="Bancroft I."/>
            <person name="Minx P."/>
            <person name="Cordum H."/>
            <person name="Wilson R."/>
            <person name="Cheng Z."/>
            <person name="Jin W."/>
            <person name="Jiang J."/>
            <person name="Leong S.A."/>
            <person name="Iwama H."/>
            <person name="Gojobori T."/>
            <person name="Itoh T."/>
            <person name="Niimura Y."/>
            <person name="Fujii Y."/>
            <person name="Habara T."/>
            <person name="Sakai H."/>
            <person name="Sato Y."/>
            <person name="Wilson G."/>
            <person name="Kumar K."/>
            <person name="McCouch S."/>
            <person name="Juretic N."/>
            <person name="Hoen D."/>
            <person name="Wright S."/>
            <person name="Bruskiewich R."/>
            <person name="Bureau T."/>
            <person name="Miyao A."/>
            <person name="Hirochika H."/>
            <person name="Nishikawa T."/>
            <person name="Kadowaki K."/>
            <person name="Sugiura M."/>
            <person name="Burr B."/>
            <person name="Sasaki T."/>
        </authorList>
    </citation>
    <scope>NUCLEOTIDE SEQUENCE [LARGE SCALE GENOMIC DNA]</scope>
    <source>
        <strain evidence="3">cv. Nipponbare</strain>
    </source>
</reference>
<dbReference type="EMBL" id="AP005806">
    <property type="protein sequence ID" value="BAD34028.1"/>
    <property type="molecule type" value="Genomic_DNA"/>
</dbReference>
<organism evidence="1 3">
    <name type="scientific">Oryza sativa subsp. japonica</name>
    <name type="common">Rice</name>
    <dbReference type="NCBI Taxonomy" id="39947"/>
    <lineage>
        <taxon>Eukaryota</taxon>
        <taxon>Viridiplantae</taxon>
        <taxon>Streptophyta</taxon>
        <taxon>Embryophyta</taxon>
        <taxon>Tracheophyta</taxon>
        <taxon>Spermatophyta</taxon>
        <taxon>Magnoliopsida</taxon>
        <taxon>Liliopsida</taxon>
        <taxon>Poales</taxon>
        <taxon>Poaceae</taxon>
        <taxon>BOP clade</taxon>
        <taxon>Oryzoideae</taxon>
        <taxon>Oryzeae</taxon>
        <taxon>Oryzinae</taxon>
        <taxon>Oryza</taxon>
        <taxon>Oryza sativa</taxon>
    </lineage>
</organism>
<dbReference type="AlphaFoldDB" id="Q69LU7"/>
<evidence type="ECO:0000313" key="3">
    <source>
        <dbReference type="Proteomes" id="UP000000763"/>
    </source>
</evidence>
<reference evidence="2" key="1">
    <citation type="submission" date="2002-09" db="EMBL/GenBank/DDBJ databases">
        <title>Oryza sativa nipponbare(GA3) genomic DNA, chromosome 6, BAC clone:OSJNBa0031J07.</title>
        <authorList>
            <person name="Sasaki T."/>
            <person name="Matsumoto T."/>
            <person name="Katayose Y."/>
        </authorList>
    </citation>
    <scope>NUCLEOTIDE SEQUENCE</scope>
</reference>
<dbReference type="Proteomes" id="UP000000763">
    <property type="component" value="Chromosome 6"/>
</dbReference>
<dbReference type="EMBL" id="AP005688">
    <property type="protein sequence ID" value="BAD62083.1"/>
    <property type="molecule type" value="Genomic_DNA"/>
</dbReference>
<gene>
    <name evidence="2" type="ORF">OSJNBa0031J07.48</name>
    <name evidence="1" type="ORF">OSJNBb0014G01.2</name>
</gene>
<sequence>MPPAASSRLQPPLPPRPCVGHGVTRISPERCRPRRLSLGLIGTHSGSLFRRASAPADVAISTSGIAATRSPSASPPLHPNPSAVHRRCRPLAGPVIVVAFVPPSSRSRSSSSLCQVSRCSPVVVFVLGSASSSLVLAVSRLRPRIAAEVVRLRCPRAVSATPVHVCVW</sequence>
<evidence type="ECO:0000313" key="2">
    <source>
        <dbReference type="EMBL" id="BAD62083.1"/>
    </source>
</evidence>
<accession>Q69LU7</accession>
<reference evidence="3" key="4">
    <citation type="journal article" date="2008" name="Nucleic Acids Res.">
        <title>The rice annotation project database (RAP-DB): 2008 update.</title>
        <authorList>
            <consortium name="The rice annotation project (RAP)"/>
        </authorList>
    </citation>
    <scope>GENOME REANNOTATION</scope>
    <source>
        <strain evidence="3">cv. Nipponbare</strain>
    </source>
</reference>
<proteinExistence type="predicted"/>